<dbReference type="SUPFAM" id="SSF49899">
    <property type="entry name" value="Concanavalin A-like lectins/glucanases"/>
    <property type="match status" value="1"/>
</dbReference>
<sequence length="306" mass="32430">MDNSSRRAAPLRNPLCLAVLGASLVLGGSTLPAQLALADNAVPTYQPWTGTTQGKATQKLLADLKAKIAQAEKDQAGSPDFLDDLKKSIAEFEAATMVSQAQPFLDNFSDGEFATNPVWKVTAGQWQVDKSGSNRGLVSKIRQGANLNALLGNLLNQQGQQQNANAQYAAIYTKAKLPGSFTASTKFTSKDRYGGLQLALYQGASAQNQYRVAYQPGNNQAFLLQKVTASGATTLGAYNGAVNLEDGQPHELTMTRNSAGKMTVLVDGQTAISATDTSLTGDLDGILVTNVGGSYWLREVSVKPLQ</sequence>
<comment type="caution">
    <text evidence="2">The sequence shown here is derived from an EMBL/GenBank/DDBJ whole genome shotgun (WGS) entry which is preliminary data.</text>
</comment>
<feature type="chain" id="PRO_5046354511" evidence="1">
    <location>
        <begin position="39"/>
        <end position="306"/>
    </location>
</feature>
<gene>
    <name evidence="2" type="ORF">SMD31_10340</name>
</gene>
<reference evidence="2 3" key="1">
    <citation type="journal article" date="2013" name="Antonie Van Leeuwenhoek">
        <title>Dongia rigui sp. nov., isolated from freshwater of a large wetland in Korea.</title>
        <authorList>
            <person name="Baik K.S."/>
            <person name="Hwang Y.M."/>
            <person name="Choi J.S."/>
            <person name="Kwon J."/>
            <person name="Seong C.N."/>
        </authorList>
    </citation>
    <scope>NUCLEOTIDE SEQUENCE [LARGE SCALE GENOMIC DNA]</scope>
    <source>
        <strain evidence="2 3">04SU4-P</strain>
    </source>
</reference>
<accession>A0ABU5DYC6</accession>
<protein>
    <submittedName>
        <fullName evidence="2">Uncharacterized protein</fullName>
    </submittedName>
</protein>
<organism evidence="2 3">
    <name type="scientific">Dongia rigui</name>
    <dbReference type="NCBI Taxonomy" id="940149"/>
    <lineage>
        <taxon>Bacteria</taxon>
        <taxon>Pseudomonadati</taxon>
        <taxon>Pseudomonadota</taxon>
        <taxon>Alphaproteobacteria</taxon>
        <taxon>Rhodospirillales</taxon>
        <taxon>Dongiaceae</taxon>
        <taxon>Dongia</taxon>
    </lineage>
</organism>
<evidence type="ECO:0000256" key="1">
    <source>
        <dbReference type="SAM" id="SignalP"/>
    </source>
</evidence>
<keyword evidence="3" id="KW-1185">Reference proteome</keyword>
<keyword evidence="1" id="KW-0732">Signal</keyword>
<dbReference type="Gene3D" id="2.60.120.560">
    <property type="entry name" value="Exo-inulinase, domain 1"/>
    <property type="match status" value="1"/>
</dbReference>
<feature type="signal peptide" evidence="1">
    <location>
        <begin position="1"/>
        <end position="38"/>
    </location>
</feature>
<dbReference type="Proteomes" id="UP001271769">
    <property type="component" value="Unassembled WGS sequence"/>
</dbReference>
<name>A0ABU5DYC6_9PROT</name>
<proteinExistence type="predicted"/>
<evidence type="ECO:0000313" key="3">
    <source>
        <dbReference type="Proteomes" id="UP001271769"/>
    </source>
</evidence>
<dbReference type="InterPro" id="IPR013320">
    <property type="entry name" value="ConA-like_dom_sf"/>
</dbReference>
<evidence type="ECO:0000313" key="2">
    <source>
        <dbReference type="EMBL" id="MDY0872324.1"/>
    </source>
</evidence>
<dbReference type="RefSeq" id="WP_320500744.1">
    <property type="nucleotide sequence ID" value="NZ_JAXCLX010000001.1"/>
</dbReference>
<dbReference type="EMBL" id="JAXCLX010000001">
    <property type="protein sequence ID" value="MDY0872324.1"/>
    <property type="molecule type" value="Genomic_DNA"/>
</dbReference>